<protein>
    <recommendedName>
        <fullName evidence="1">Condensation domain-containing protein</fullName>
    </recommendedName>
</protein>
<dbReference type="AlphaFoldDB" id="A0A0A6PEG5"/>
<dbReference type="Pfam" id="PF00668">
    <property type="entry name" value="Condensation"/>
    <property type="match status" value="1"/>
</dbReference>
<name>A0A0A6PEG5_9GAMM</name>
<accession>A0A0A6PEG5</accession>
<evidence type="ECO:0000313" key="3">
    <source>
        <dbReference type="Proteomes" id="UP000030428"/>
    </source>
</evidence>
<dbReference type="InterPro" id="IPR001242">
    <property type="entry name" value="Condensation_dom"/>
</dbReference>
<evidence type="ECO:0000313" key="2">
    <source>
        <dbReference type="EMBL" id="KHD09128.2"/>
    </source>
</evidence>
<dbReference type="SUPFAM" id="SSF52777">
    <property type="entry name" value="CoA-dependent acyltransferases"/>
    <property type="match status" value="1"/>
</dbReference>
<sequence length="86" mass="10031">MSSRNKKIFLSIFFHIICSCFQPPIANRTQSQTESLIGFFVNTLVLRLDLSDNQIFDKVLRQARQIALEAYTHQDVSKYKLIFGLY</sequence>
<dbReference type="Gene3D" id="3.30.559.30">
    <property type="entry name" value="Nonribosomal peptide synthetase, condensation domain"/>
    <property type="match status" value="1"/>
</dbReference>
<reference evidence="2 3" key="1">
    <citation type="journal article" date="2016" name="Front. Microbiol.">
        <title>Single-Cell (Meta-)Genomics of a Dimorphic Candidatus Thiomargarita nelsonii Reveals Genomic Plasticity.</title>
        <authorList>
            <person name="Flood B.E."/>
            <person name="Fliss P."/>
            <person name="Jones D.S."/>
            <person name="Dick G.J."/>
            <person name="Jain S."/>
            <person name="Kaster A.K."/>
            <person name="Winkel M."/>
            <person name="Mussmann M."/>
            <person name="Bailey J."/>
        </authorList>
    </citation>
    <scope>NUCLEOTIDE SEQUENCE [LARGE SCALE GENOMIC DNA]</scope>
    <source>
        <strain evidence="2">Hydrate Ridge</strain>
    </source>
</reference>
<organism evidence="2 3">
    <name type="scientific">Candidatus Thiomargarita nelsonii</name>
    <dbReference type="NCBI Taxonomy" id="1003181"/>
    <lineage>
        <taxon>Bacteria</taxon>
        <taxon>Pseudomonadati</taxon>
        <taxon>Pseudomonadota</taxon>
        <taxon>Gammaproteobacteria</taxon>
        <taxon>Thiotrichales</taxon>
        <taxon>Thiotrichaceae</taxon>
        <taxon>Thiomargarita</taxon>
    </lineage>
</organism>
<keyword evidence="3" id="KW-1185">Reference proteome</keyword>
<comment type="caution">
    <text evidence="2">The sequence shown here is derived from an EMBL/GenBank/DDBJ whole genome shotgun (WGS) entry which is preliminary data.</text>
</comment>
<dbReference type="EMBL" id="JSZA02000060">
    <property type="protein sequence ID" value="KHD09128.2"/>
    <property type="molecule type" value="Genomic_DNA"/>
</dbReference>
<gene>
    <name evidence="2" type="ORF">PN36_16285</name>
</gene>
<evidence type="ECO:0000259" key="1">
    <source>
        <dbReference type="Pfam" id="PF00668"/>
    </source>
</evidence>
<dbReference type="PROSITE" id="PS51257">
    <property type="entry name" value="PROKAR_LIPOPROTEIN"/>
    <property type="match status" value="1"/>
</dbReference>
<dbReference type="GO" id="GO:0003824">
    <property type="term" value="F:catalytic activity"/>
    <property type="evidence" value="ECO:0007669"/>
    <property type="project" value="InterPro"/>
</dbReference>
<feature type="domain" description="Condensation" evidence="1">
    <location>
        <begin position="23"/>
        <end position="81"/>
    </location>
</feature>
<proteinExistence type="predicted"/>
<dbReference type="Proteomes" id="UP000030428">
    <property type="component" value="Unassembled WGS sequence"/>
</dbReference>